<dbReference type="Gene3D" id="2.30.29.30">
    <property type="entry name" value="Pleckstrin-homology domain (PH domain)/Phosphotyrosine-binding domain (PTB)"/>
    <property type="match status" value="1"/>
</dbReference>
<dbReference type="InterPro" id="IPR011993">
    <property type="entry name" value="PH-like_dom_sf"/>
</dbReference>
<dbReference type="WBParaSite" id="PTRK_0000371300.1">
    <property type="protein sequence ID" value="PTRK_0000371300.1"/>
    <property type="gene ID" value="PTRK_0000371300"/>
</dbReference>
<dbReference type="SUPFAM" id="SSF50729">
    <property type="entry name" value="PH domain-like"/>
    <property type="match status" value="1"/>
</dbReference>
<feature type="region of interest" description="Disordered" evidence="1">
    <location>
        <begin position="357"/>
        <end position="457"/>
    </location>
</feature>
<dbReference type="InterPro" id="IPR000697">
    <property type="entry name" value="WH1/EVH1_dom"/>
</dbReference>
<evidence type="ECO:0000313" key="3">
    <source>
        <dbReference type="Proteomes" id="UP000038045"/>
    </source>
</evidence>
<dbReference type="Pfam" id="PF00568">
    <property type="entry name" value="WH1"/>
    <property type="match status" value="1"/>
</dbReference>
<dbReference type="GO" id="GO:0017124">
    <property type="term" value="F:SH3 domain binding"/>
    <property type="evidence" value="ECO:0007669"/>
    <property type="project" value="TreeGrafter"/>
</dbReference>
<feature type="domain" description="WH1" evidence="2">
    <location>
        <begin position="1"/>
        <end position="121"/>
    </location>
</feature>
<dbReference type="SUPFAM" id="SSF118370">
    <property type="entry name" value="Vasodilator-stimulated phosphoprotein, VASP, tetramerisation domain"/>
    <property type="match status" value="1"/>
</dbReference>
<dbReference type="Gene3D" id="1.20.5.1160">
    <property type="entry name" value="Vasodilator-stimulated phosphoprotein"/>
    <property type="match status" value="1"/>
</dbReference>
<feature type="compositionally biased region" description="Polar residues" evidence="1">
    <location>
        <begin position="436"/>
        <end position="457"/>
    </location>
</feature>
<dbReference type="AlphaFoldDB" id="A0A0N4Z8S9"/>
<protein>
    <submittedName>
        <fullName evidence="4">WH1 domain-containing protein</fullName>
    </submittedName>
</protein>
<accession>A0A0N4Z8S9</accession>
<feature type="region of interest" description="Disordered" evidence="1">
    <location>
        <begin position="215"/>
        <end position="299"/>
    </location>
</feature>
<name>A0A0N4Z8S9_PARTI</name>
<feature type="compositionally biased region" description="Low complexity" evidence="1">
    <location>
        <begin position="413"/>
        <end position="427"/>
    </location>
</feature>
<keyword evidence="3" id="KW-1185">Reference proteome</keyword>
<evidence type="ECO:0000313" key="4">
    <source>
        <dbReference type="WBParaSite" id="PTRK_0000371300.1"/>
    </source>
</evidence>
<evidence type="ECO:0000259" key="2">
    <source>
        <dbReference type="PROSITE" id="PS50229"/>
    </source>
</evidence>
<evidence type="ECO:0000256" key="1">
    <source>
        <dbReference type="SAM" id="MobiDB-lite"/>
    </source>
</evidence>
<feature type="region of interest" description="Disordered" evidence="1">
    <location>
        <begin position="160"/>
        <end position="180"/>
    </location>
</feature>
<feature type="compositionally biased region" description="Polar residues" evidence="1">
    <location>
        <begin position="366"/>
        <end position="379"/>
    </location>
</feature>
<dbReference type="PROSITE" id="PS50229">
    <property type="entry name" value="WH1"/>
    <property type="match status" value="1"/>
</dbReference>
<dbReference type="SMART" id="SM00461">
    <property type="entry name" value="WH1"/>
    <property type="match status" value="1"/>
</dbReference>
<organism evidence="3 4">
    <name type="scientific">Parastrongyloides trichosuri</name>
    <name type="common">Possum-specific nematode worm</name>
    <dbReference type="NCBI Taxonomy" id="131310"/>
    <lineage>
        <taxon>Eukaryota</taxon>
        <taxon>Metazoa</taxon>
        <taxon>Ecdysozoa</taxon>
        <taxon>Nematoda</taxon>
        <taxon>Chromadorea</taxon>
        <taxon>Rhabditida</taxon>
        <taxon>Tylenchina</taxon>
        <taxon>Panagrolaimomorpha</taxon>
        <taxon>Strongyloidoidea</taxon>
        <taxon>Strongyloididae</taxon>
        <taxon>Parastrongyloides</taxon>
    </lineage>
</organism>
<sequence length="503" mass="55058">MSESILAQATAQIYLFDRTTKRWITPDGIDTTNDPSSTNQLAQILLLHHAGRRSFRIVGMQRDGRGMIIETKLFARIKYQKANDTFHQWRDEQKQVFGVNFADNYEASIFYQNVIKVLGTIEDNPNIDPGGELYQDPATISNGRMSLQQNGMVNGNGIYSNGMNHDVDQDSLASSNSHGYLNGTNSQMSAQIHAMSNAGVMRKGSNYGVGIQQQQSNSNLLASQQQNQRRASQGSSGSSTNSSNNYITSNNGGGCNNISRSAPAPPPPPPPTKNNSNNISSNNPPPPPPPPLPINLKNENKGNSLAEQLKKTQLKKVSSVENTNNINNINNQGITHKNSINASKGDLLSELAAKINKRKNQEEVRSNGSGDSVTTGTINNERKQSENSVINQNGNTLVQNTSTSNLRTWKQQNSNNGDNNISNGTDSPKTHRKIPSVSSLSSQEDPLKNSNNSSSPITNVTLADLERHKQEVLTEVQKKLQSFKLEIVQEVVAAIRNELRNCQ</sequence>
<feature type="compositionally biased region" description="Pro residues" evidence="1">
    <location>
        <begin position="263"/>
        <end position="272"/>
    </location>
</feature>
<feature type="compositionally biased region" description="Polar residues" evidence="1">
    <location>
        <begin position="171"/>
        <end position="180"/>
    </location>
</feature>
<feature type="compositionally biased region" description="Polar residues" evidence="1">
    <location>
        <begin position="386"/>
        <end position="412"/>
    </location>
</feature>
<reference evidence="4" key="1">
    <citation type="submission" date="2017-02" db="UniProtKB">
        <authorList>
            <consortium name="WormBaseParasite"/>
        </authorList>
    </citation>
    <scope>IDENTIFICATION</scope>
</reference>
<dbReference type="PANTHER" id="PTHR11202">
    <property type="entry name" value="SPROUTY-RELATED, EVH1 DOMAIN-CONTAINING PROTEIN FAMILY MEMBER"/>
    <property type="match status" value="1"/>
</dbReference>
<feature type="compositionally biased region" description="Low complexity" evidence="1">
    <location>
        <begin position="215"/>
        <end position="262"/>
    </location>
</feature>
<proteinExistence type="predicted"/>
<dbReference type="PANTHER" id="PTHR11202:SF22">
    <property type="entry name" value="PROTEIN ENABLED"/>
    <property type="match status" value="1"/>
</dbReference>
<feature type="compositionally biased region" description="Pro residues" evidence="1">
    <location>
        <begin position="283"/>
        <end position="293"/>
    </location>
</feature>
<dbReference type="Proteomes" id="UP000038045">
    <property type="component" value="Unplaced"/>
</dbReference>
<feature type="compositionally biased region" description="Low complexity" evidence="1">
    <location>
        <begin position="273"/>
        <end position="282"/>
    </location>
</feature>
<dbReference type="InterPro" id="IPR038023">
    <property type="entry name" value="VASP_sf"/>
</dbReference>
<dbReference type="STRING" id="131310.A0A0N4Z8S9"/>